<feature type="transmembrane region" description="Helical" evidence="1">
    <location>
        <begin position="348"/>
        <end position="370"/>
    </location>
</feature>
<protein>
    <recommendedName>
        <fullName evidence="3">Glycosyltransferase 2-like domain-containing protein</fullName>
    </recommendedName>
</protein>
<sequence>VLAVVVARGPGPALEAVLASLAAQDHARLEVLVVDAGPAAGHDQVVEGVGRFLPGSTIAVLDGTPGLGASVAAGLTARTSGPPPRFLLILGDDVVANDTAVRRMVERAVEANLGIVGAKVLGPGESRSLDDLGASVDRFGTRVPLVEPGEVDQGQYDTRRDVLSVASGAVLVRTDLYEALGGLDPEVVDGDAVLELCWRAHLVGASVSTAPTAVAHRLELVGDRAAERSASSRRARHRLRRVLVCHRPAQAAIAALGILGATVVGVLYGALTGRFRYARALLNAWPWNLRRLSSAGRRRRRLPTPEPAVEAYLTRLEVPHRAFRRVVTGRALTGTDDRSPAQLRLHRLWSMLLGPGGLALMVSAAVLGFGSRALFRDGLPAVGRFQPLPTDPTDLVRSWWLGWRPTGTGTTVVGPDGLALLGLADGLWPWATGLLWTLVVLAALPTGAVGMWRLVRPVGGGRSRAVAVLVYLSVPLPYDALRAGRIGPLAAYAAVPWLVRRLVGAQGVAPYGSRGGDPGPGTRLRSLWSDVL</sequence>
<feature type="transmembrane region" description="Helical" evidence="1">
    <location>
        <begin position="251"/>
        <end position="271"/>
    </location>
</feature>
<dbReference type="AlphaFoldDB" id="A0A381TZL6"/>
<dbReference type="PANTHER" id="PTHR43685:SF3">
    <property type="entry name" value="SLR2126 PROTEIN"/>
    <property type="match status" value="1"/>
</dbReference>
<dbReference type="Pfam" id="PF13641">
    <property type="entry name" value="Glyco_tranf_2_3"/>
    <property type="match status" value="1"/>
</dbReference>
<reference evidence="2" key="1">
    <citation type="submission" date="2018-05" db="EMBL/GenBank/DDBJ databases">
        <authorList>
            <person name="Lanie J.A."/>
            <person name="Ng W.-L."/>
            <person name="Kazmierczak K.M."/>
            <person name="Andrzejewski T.M."/>
            <person name="Davidsen T.M."/>
            <person name="Wayne K.J."/>
            <person name="Tettelin H."/>
            <person name="Glass J.I."/>
            <person name="Rusch D."/>
            <person name="Podicherti R."/>
            <person name="Tsui H.-C.T."/>
            <person name="Winkler M.E."/>
        </authorList>
    </citation>
    <scope>NUCLEOTIDE SEQUENCE</scope>
</reference>
<feature type="transmembrane region" description="Helical" evidence="1">
    <location>
        <begin position="433"/>
        <end position="455"/>
    </location>
</feature>
<evidence type="ECO:0000256" key="1">
    <source>
        <dbReference type="SAM" id="Phobius"/>
    </source>
</evidence>
<dbReference type="InterPro" id="IPR029044">
    <property type="entry name" value="Nucleotide-diphossugar_trans"/>
</dbReference>
<feature type="non-terminal residue" evidence="2">
    <location>
        <position position="532"/>
    </location>
</feature>
<gene>
    <name evidence="2" type="ORF">METZ01_LOCUS74133</name>
</gene>
<keyword evidence="1" id="KW-1133">Transmembrane helix</keyword>
<accession>A0A381TZL6</accession>
<dbReference type="SUPFAM" id="SSF53448">
    <property type="entry name" value="Nucleotide-diphospho-sugar transferases"/>
    <property type="match status" value="1"/>
</dbReference>
<keyword evidence="1" id="KW-0812">Transmembrane</keyword>
<dbReference type="Gene3D" id="3.90.550.10">
    <property type="entry name" value="Spore Coat Polysaccharide Biosynthesis Protein SpsA, Chain A"/>
    <property type="match status" value="1"/>
</dbReference>
<dbReference type="PANTHER" id="PTHR43685">
    <property type="entry name" value="GLYCOSYLTRANSFERASE"/>
    <property type="match status" value="1"/>
</dbReference>
<dbReference type="InterPro" id="IPR050834">
    <property type="entry name" value="Glycosyltransf_2"/>
</dbReference>
<organism evidence="2">
    <name type="scientific">marine metagenome</name>
    <dbReference type="NCBI Taxonomy" id="408172"/>
    <lineage>
        <taxon>unclassified sequences</taxon>
        <taxon>metagenomes</taxon>
        <taxon>ecological metagenomes</taxon>
    </lineage>
</organism>
<dbReference type="EMBL" id="UINC01005430">
    <property type="protein sequence ID" value="SVA21279.1"/>
    <property type="molecule type" value="Genomic_DNA"/>
</dbReference>
<feature type="non-terminal residue" evidence="2">
    <location>
        <position position="1"/>
    </location>
</feature>
<keyword evidence="1" id="KW-0472">Membrane</keyword>
<name>A0A381TZL6_9ZZZZ</name>
<proteinExistence type="predicted"/>
<evidence type="ECO:0000313" key="2">
    <source>
        <dbReference type="EMBL" id="SVA21279.1"/>
    </source>
</evidence>
<evidence type="ECO:0008006" key="3">
    <source>
        <dbReference type="Google" id="ProtNLM"/>
    </source>
</evidence>